<dbReference type="InterPro" id="IPR001969">
    <property type="entry name" value="Aspartic_peptidase_AS"/>
</dbReference>
<sequence>MVERKPNPFEKSSDNGQGKKPSGGGISSFGICLILIVLTGLGVFFLVDRFPGSLSSDDDQIDLVRSLAILLLIMSSILGVGRLQKSDLPKHIRDIGLWIVIFVVLFVGYSYRDVFENVWDRVSNNLIPGQGYINQAGELEFSRASDGHFYIEAFVDNKRVKFLVDTGASSIVLSPTDALRLGFDFDTLTFNRMFETANGTGRGASAQVYSMTLGEVDMINFILSKLTMVIFPYWLKHCNSIFF</sequence>
<dbReference type="InterPro" id="IPR011969">
    <property type="entry name" value="Clan_AA_Asp_peptidase_C"/>
</dbReference>
<dbReference type="PROSITE" id="PS00141">
    <property type="entry name" value="ASP_PROTEASE"/>
    <property type="match status" value="1"/>
</dbReference>
<dbReference type="Gene3D" id="2.40.70.10">
    <property type="entry name" value="Acid Proteases"/>
    <property type="match status" value="1"/>
</dbReference>
<protein>
    <recommendedName>
        <fullName evidence="5">Peptidase A2 domain-containing protein</fullName>
    </recommendedName>
</protein>
<dbReference type="GO" id="GO:0004190">
    <property type="term" value="F:aspartic-type endopeptidase activity"/>
    <property type="evidence" value="ECO:0007669"/>
    <property type="project" value="InterPro"/>
</dbReference>
<dbReference type="InterPro" id="IPR034122">
    <property type="entry name" value="Retropepsin-like_bacterial"/>
</dbReference>
<dbReference type="NCBIfam" id="TIGR02281">
    <property type="entry name" value="clan_AA_DTGA"/>
    <property type="match status" value="1"/>
</dbReference>
<feature type="transmembrane region" description="Helical" evidence="2">
    <location>
        <begin position="67"/>
        <end position="83"/>
    </location>
</feature>
<reference evidence="3 4" key="1">
    <citation type="submission" date="2015-03" db="EMBL/GenBank/DDBJ databases">
        <title>Genome Sequence of Kiloniella spongiae MEBiC09566, isolated from a marine sponge.</title>
        <authorList>
            <person name="Shao Z."/>
            <person name="Wang L."/>
            <person name="Li X."/>
        </authorList>
    </citation>
    <scope>NUCLEOTIDE SEQUENCE [LARGE SCALE GENOMIC DNA]</scope>
    <source>
        <strain evidence="3 4">MEBiC09566</strain>
    </source>
</reference>
<feature type="region of interest" description="Disordered" evidence="1">
    <location>
        <begin position="1"/>
        <end position="21"/>
    </location>
</feature>
<keyword evidence="2" id="KW-1133">Transmembrane helix</keyword>
<evidence type="ECO:0000313" key="3">
    <source>
        <dbReference type="EMBL" id="KLN61323.1"/>
    </source>
</evidence>
<gene>
    <name evidence="3" type="ORF">WH96_06640</name>
</gene>
<dbReference type="OrthoDB" id="7595324at2"/>
<dbReference type="STRING" id="1489064.WH96_06640"/>
<dbReference type="GO" id="GO:0006508">
    <property type="term" value="P:proteolysis"/>
    <property type="evidence" value="ECO:0007669"/>
    <property type="project" value="InterPro"/>
</dbReference>
<feature type="transmembrane region" description="Helical" evidence="2">
    <location>
        <begin position="95"/>
        <end position="111"/>
    </location>
</feature>
<dbReference type="AlphaFoldDB" id="A0A0H2MG31"/>
<dbReference type="CDD" id="cd05483">
    <property type="entry name" value="retropepsin_like_bacteria"/>
    <property type="match status" value="1"/>
</dbReference>
<keyword evidence="2" id="KW-0812">Transmembrane</keyword>
<organism evidence="3 4">
    <name type="scientific">Kiloniella spongiae</name>
    <dbReference type="NCBI Taxonomy" id="1489064"/>
    <lineage>
        <taxon>Bacteria</taxon>
        <taxon>Pseudomonadati</taxon>
        <taxon>Pseudomonadota</taxon>
        <taxon>Alphaproteobacteria</taxon>
        <taxon>Rhodospirillales</taxon>
        <taxon>Kiloniellaceae</taxon>
        <taxon>Kiloniella</taxon>
    </lineage>
</organism>
<feature type="compositionally biased region" description="Basic and acidic residues" evidence="1">
    <location>
        <begin position="1"/>
        <end position="13"/>
    </location>
</feature>
<evidence type="ECO:0000256" key="1">
    <source>
        <dbReference type="SAM" id="MobiDB-lite"/>
    </source>
</evidence>
<dbReference type="InterPro" id="IPR021109">
    <property type="entry name" value="Peptidase_aspartic_dom_sf"/>
</dbReference>
<name>A0A0H2MG31_9PROT</name>
<keyword evidence="2" id="KW-0472">Membrane</keyword>
<dbReference type="SUPFAM" id="SSF50630">
    <property type="entry name" value="Acid proteases"/>
    <property type="match status" value="1"/>
</dbReference>
<evidence type="ECO:0000313" key="4">
    <source>
        <dbReference type="Proteomes" id="UP000035444"/>
    </source>
</evidence>
<accession>A0A0H2MG31</accession>
<evidence type="ECO:0008006" key="5">
    <source>
        <dbReference type="Google" id="ProtNLM"/>
    </source>
</evidence>
<evidence type="ECO:0000256" key="2">
    <source>
        <dbReference type="SAM" id="Phobius"/>
    </source>
</evidence>
<proteinExistence type="predicted"/>
<feature type="transmembrane region" description="Helical" evidence="2">
    <location>
        <begin position="21"/>
        <end position="47"/>
    </location>
</feature>
<keyword evidence="4" id="KW-1185">Reference proteome</keyword>
<dbReference type="EMBL" id="LAQL01000004">
    <property type="protein sequence ID" value="KLN61323.1"/>
    <property type="molecule type" value="Genomic_DNA"/>
</dbReference>
<comment type="caution">
    <text evidence="3">The sequence shown here is derived from an EMBL/GenBank/DDBJ whole genome shotgun (WGS) entry which is preliminary data.</text>
</comment>
<dbReference type="Pfam" id="PF13650">
    <property type="entry name" value="Asp_protease_2"/>
    <property type="match status" value="1"/>
</dbReference>
<dbReference type="RefSeq" id="WP_047763404.1">
    <property type="nucleotide sequence ID" value="NZ_LAQL01000004.1"/>
</dbReference>
<dbReference type="Proteomes" id="UP000035444">
    <property type="component" value="Unassembled WGS sequence"/>
</dbReference>